<dbReference type="AlphaFoldDB" id="A0A0V1GYH3"/>
<reference evidence="1 2" key="1">
    <citation type="submission" date="2015-01" db="EMBL/GenBank/DDBJ databases">
        <title>Evolution of Trichinella species and genotypes.</title>
        <authorList>
            <person name="Korhonen P.K."/>
            <person name="Edoardo P."/>
            <person name="Giuseppe L.R."/>
            <person name="Gasser R.B."/>
        </authorList>
    </citation>
    <scope>NUCLEOTIDE SEQUENCE [LARGE SCALE GENOMIC DNA]</scope>
    <source>
        <strain evidence="1">ISS1029</strain>
    </source>
</reference>
<accession>A0A0V1GYH3</accession>
<evidence type="ECO:0000313" key="2">
    <source>
        <dbReference type="Proteomes" id="UP000055024"/>
    </source>
</evidence>
<proteinExistence type="predicted"/>
<protein>
    <submittedName>
        <fullName evidence="1">Uncharacterized protein</fullName>
    </submittedName>
</protein>
<dbReference type="EMBL" id="JYDP01000194">
    <property type="protein sequence ID" value="KRZ03383.1"/>
    <property type="molecule type" value="Genomic_DNA"/>
</dbReference>
<organism evidence="1 2">
    <name type="scientific">Trichinella zimbabwensis</name>
    <dbReference type="NCBI Taxonomy" id="268475"/>
    <lineage>
        <taxon>Eukaryota</taxon>
        <taxon>Metazoa</taxon>
        <taxon>Ecdysozoa</taxon>
        <taxon>Nematoda</taxon>
        <taxon>Enoplea</taxon>
        <taxon>Dorylaimia</taxon>
        <taxon>Trichinellida</taxon>
        <taxon>Trichinellidae</taxon>
        <taxon>Trichinella</taxon>
    </lineage>
</organism>
<sequence>MYAENFCGRACITRSDISRIPNAKSDPDDPSDGQRCRNRRLGYRGFGPCCDDSRAPNGWHENNGSRIMMDKKHGHLATKRAVKRTLLELFVGPCFRDYTSCHQLNKISITPYCFVVVFEQTSVDLERGQPLCLELPPKSTL</sequence>
<comment type="caution">
    <text evidence="1">The sequence shown here is derived from an EMBL/GenBank/DDBJ whole genome shotgun (WGS) entry which is preliminary data.</text>
</comment>
<dbReference type="Proteomes" id="UP000055024">
    <property type="component" value="Unassembled WGS sequence"/>
</dbReference>
<name>A0A0V1GYH3_9BILA</name>
<keyword evidence="2" id="KW-1185">Reference proteome</keyword>
<evidence type="ECO:0000313" key="1">
    <source>
        <dbReference type="EMBL" id="KRZ03383.1"/>
    </source>
</evidence>
<gene>
    <name evidence="1" type="ORF">T11_18233</name>
</gene>